<proteinExistence type="predicted"/>
<keyword evidence="2" id="KW-1185">Reference proteome</keyword>
<dbReference type="EnsemblPlants" id="Solyc04g025473.1.1">
    <property type="protein sequence ID" value="Solyc04g025473.1.1"/>
    <property type="gene ID" value="Solyc04g025473.1"/>
</dbReference>
<reference evidence="1" key="2">
    <citation type="submission" date="2019-01" db="UniProtKB">
        <authorList>
            <consortium name="EnsemblPlants"/>
        </authorList>
    </citation>
    <scope>IDENTIFICATION</scope>
    <source>
        <strain evidence="1">cv. Heinz 1706</strain>
    </source>
</reference>
<dbReference type="STRING" id="4081.A0A3Q7G1N4"/>
<protein>
    <submittedName>
        <fullName evidence="1">Uncharacterized protein</fullName>
    </submittedName>
</protein>
<dbReference type="Gramene" id="Solyc04g025473.1.1">
    <property type="protein sequence ID" value="Solyc04g025473.1.1"/>
    <property type="gene ID" value="Solyc04g025473.1"/>
</dbReference>
<dbReference type="AlphaFoldDB" id="A0A3Q7G1N4"/>
<accession>A0A3Q7G1N4</accession>
<dbReference type="Proteomes" id="UP000004994">
    <property type="component" value="Chromosome 4"/>
</dbReference>
<reference evidence="1" key="1">
    <citation type="journal article" date="2012" name="Nature">
        <title>The tomato genome sequence provides insights into fleshy fruit evolution.</title>
        <authorList>
            <consortium name="Tomato Genome Consortium"/>
        </authorList>
    </citation>
    <scope>NUCLEOTIDE SEQUENCE [LARGE SCALE GENOMIC DNA]</scope>
    <source>
        <strain evidence="1">cv. Heinz 1706</strain>
    </source>
</reference>
<name>A0A3Q7G1N4_SOLLC</name>
<organism evidence="1">
    <name type="scientific">Solanum lycopersicum</name>
    <name type="common">Tomato</name>
    <name type="synonym">Lycopersicon esculentum</name>
    <dbReference type="NCBI Taxonomy" id="4081"/>
    <lineage>
        <taxon>Eukaryota</taxon>
        <taxon>Viridiplantae</taxon>
        <taxon>Streptophyta</taxon>
        <taxon>Embryophyta</taxon>
        <taxon>Tracheophyta</taxon>
        <taxon>Spermatophyta</taxon>
        <taxon>Magnoliopsida</taxon>
        <taxon>eudicotyledons</taxon>
        <taxon>Gunneridae</taxon>
        <taxon>Pentapetalae</taxon>
        <taxon>asterids</taxon>
        <taxon>lamiids</taxon>
        <taxon>Solanales</taxon>
        <taxon>Solanaceae</taxon>
        <taxon>Solanoideae</taxon>
        <taxon>Solaneae</taxon>
        <taxon>Solanum</taxon>
        <taxon>Solanum subgen. Lycopersicon</taxon>
    </lineage>
</organism>
<evidence type="ECO:0000313" key="1">
    <source>
        <dbReference type="EnsemblPlants" id="Solyc04g025473.1.1"/>
    </source>
</evidence>
<dbReference type="InParanoid" id="A0A3Q7G1N4"/>
<sequence length="46" mass="5587">MFEKDEIFVPKQTSWFWYYPDGSFTTLSPDQKVIINILYVLFFCND</sequence>
<evidence type="ECO:0000313" key="2">
    <source>
        <dbReference type="Proteomes" id="UP000004994"/>
    </source>
</evidence>